<evidence type="ECO:0000313" key="1">
    <source>
        <dbReference type="EMBL" id="KAL3510259.1"/>
    </source>
</evidence>
<proteinExistence type="predicted"/>
<reference evidence="1 2" key="1">
    <citation type="submission" date="2024-11" db="EMBL/GenBank/DDBJ databases">
        <title>A near-complete genome assembly of Cinchona calisaya.</title>
        <authorList>
            <person name="Lian D.C."/>
            <person name="Zhao X.W."/>
            <person name="Wei L."/>
        </authorList>
    </citation>
    <scope>NUCLEOTIDE SEQUENCE [LARGE SCALE GENOMIC DNA]</scope>
    <source>
        <tissue evidence="1">Nenye</tissue>
    </source>
</reference>
<evidence type="ECO:0008006" key="3">
    <source>
        <dbReference type="Google" id="ProtNLM"/>
    </source>
</evidence>
<protein>
    <recommendedName>
        <fullName evidence="3">Retrotransposon gag domain-containing protein</fullName>
    </recommendedName>
</protein>
<evidence type="ECO:0000313" key="2">
    <source>
        <dbReference type="Proteomes" id="UP001630127"/>
    </source>
</evidence>
<dbReference type="AlphaFoldDB" id="A0ABD2YTU1"/>
<keyword evidence="2" id="KW-1185">Reference proteome</keyword>
<accession>A0ABD2YTU1</accession>
<gene>
    <name evidence="1" type="ORF">ACH5RR_029660</name>
</gene>
<comment type="caution">
    <text evidence="1">The sequence shown here is derived from an EMBL/GenBank/DDBJ whole genome shotgun (WGS) entry which is preliminary data.</text>
</comment>
<name>A0ABD2YTU1_9GENT</name>
<sequence length="249" mass="28591">MMDSPSSQNLTTNHHVVKDPTASDMDFESLCLFLDVKVPQNSEIPNFTKYGGDGDPRAHTKIFYNELGAYGKDEHLIMSFSEQFVCILDRIDLMDMKRRQQESFGKYARHWRNVAVKVEPPMTCREMVKSFIRALEEPFHEKLSGLVNHHFSDVVEQGHAIDNYHALRHEIQDLIDKGKFIPLLDEEQAYDPSINTISGEENLDNAIELTIPESEIIEKFSPMHLRLKGKTLSAKSLSQCQKWLPKKSS</sequence>
<organism evidence="1 2">
    <name type="scientific">Cinchona calisaya</name>
    <dbReference type="NCBI Taxonomy" id="153742"/>
    <lineage>
        <taxon>Eukaryota</taxon>
        <taxon>Viridiplantae</taxon>
        <taxon>Streptophyta</taxon>
        <taxon>Embryophyta</taxon>
        <taxon>Tracheophyta</taxon>
        <taxon>Spermatophyta</taxon>
        <taxon>Magnoliopsida</taxon>
        <taxon>eudicotyledons</taxon>
        <taxon>Gunneridae</taxon>
        <taxon>Pentapetalae</taxon>
        <taxon>asterids</taxon>
        <taxon>lamiids</taxon>
        <taxon>Gentianales</taxon>
        <taxon>Rubiaceae</taxon>
        <taxon>Cinchonoideae</taxon>
        <taxon>Cinchoneae</taxon>
        <taxon>Cinchona</taxon>
    </lineage>
</organism>
<dbReference type="Proteomes" id="UP001630127">
    <property type="component" value="Unassembled WGS sequence"/>
</dbReference>
<dbReference type="EMBL" id="JBJUIK010000012">
    <property type="protein sequence ID" value="KAL3510259.1"/>
    <property type="molecule type" value="Genomic_DNA"/>
</dbReference>